<name>A0A151JPR9_9HYME</name>
<dbReference type="AlphaFoldDB" id="A0A151JPR9"/>
<dbReference type="PANTHER" id="PTHR46579">
    <property type="entry name" value="F5/8 TYPE C DOMAIN-CONTAINING PROTEIN-RELATED"/>
    <property type="match status" value="1"/>
</dbReference>
<reference evidence="1 2" key="1">
    <citation type="submission" date="2015-09" db="EMBL/GenBank/DDBJ databases">
        <title>Trachymyrmex cornetzi WGS genome.</title>
        <authorList>
            <person name="Nygaard S."/>
            <person name="Hu H."/>
            <person name="Boomsma J."/>
            <person name="Zhang G."/>
        </authorList>
    </citation>
    <scope>NUCLEOTIDE SEQUENCE [LARGE SCALE GENOMIC DNA]</scope>
    <source>
        <strain evidence="1">Tcor2-1</strain>
        <tissue evidence="1">Whole body</tissue>
    </source>
</reference>
<protein>
    <submittedName>
        <fullName evidence="1">Uncharacterized protein</fullName>
    </submittedName>
</protein>
<gene>
    <name evidence="1" type="ORF">ALC57_01996</name>
</gene>
<sequence>MCINKLPFKDRFKKLILPAMCITMKEPNSDFMNLYMKSFVNQITKINENDIIIAYEGKDIKIILLPLCSSVDSVARPLLQNRIQFNGYDDCSWCYVHGKYINGSMRYSITENERNIRSHVSHLNNVQEVLSVNPSKCFNKSDRKNIDNRLILIKLPNEIHRLPGILQDKNKWKGTEWRSWLLYYSFPCLKGILNAHLLELYMLLI</sequence>
<dbReference type="STRING" id="471704.A0A151JPR9"/>
<dbReference type="EMBL" id="KQ978756">
    <property type="protein sequence ID" value="KYN28604.1"/>
    <property type="molecule type" value="Genomic_DNA"/>
</dbReference>
<proteinExistence type="predicted"/>
<dbReference type="Proteomes" id="UP000078492">
    <property type="component" value="Unassembled WGS sequence"/>
</dbReference>
<evidence type="ECO:0000313" key="1">
    <source>
        <dbReference type="EMBL" id="KYN28604.1"/>
    </source>
</evidence>
<keyword evidence="2" id="KW-1185">Reference proteome</keyword>
<accession>A0A151JPR9</accession>
<organism evidence="1 2">
    <name type="scientific">Trachymyrmex cornetzi</name>
    <dbReference type="NCBI Taxonomy" id="471704"/>
    <lineage>
        <taxon>Eukaryota</taxon>
        <taxon>Metazoa</taxon>
        <taxon>Ecdysozoa</taxon>
        <taxon>Arthropoda</taxon>
        <taxon>Hexapoda</taxon>
        <taxon>Insecta</taxon>
        <taxon>Pterygota</taxon>
        <taxon>Neoptera</taxon>
        <taxon>Endopterygota</taxon>
        <taxon>Hymenoptera</taxon>
        <taxon>Apocrita</taxon>
        <taxon>Aculeata</taxon>
        <taxon>Formicoidea</taxon>
        <taxon>Formicidae</taxon>
        <taxon>Myrmicinae</taxon>
        <taxon>Trachymyrmex</taxon>
    </lineage>
</organism>
<dbReference type="PANTHER" id="PTHR46579:SF1">
    <property type="entry name" value="F5_8 TYPE C DOMAIN-CONTAINING PROTEIN"/>
    <property type="match status" value="1"/>
</dbReference>
<evidence type="ECO:0000313" key="2">
    <source>
        <dbReference type="Proteomes" id="UP000078492"/>
    </source>
</evidence>